<protein>
    <submittedName>
        <fullName evidence="2">Glycosyltransferase family A protein</fullName>
        <ecNumber evidence="2">2.4.-.-</ecNumber>
    </submittedName>
</protein>
<dbReference type="EMBL" id="JAUYVI010000006">
    <property type="protein sequence ID" value="MDQ7250216.1"/>
    <property type="molecule type" value="Genomic_DNA"/>
</dbReference>
<organism evidence="2 3">
    <name type="scientific">Dongia sedimenti</name>
    <dbReference type="NCBI Taxonomy" id="3064282"/>
    <lineage>
        <taxon>Bacteria</taxon>
        <taxon>Pseudomonadati</taxon>
        <taxon>Pseudomonadota</taxon>
        <taxon>Alphaproteobacteria</taxon>
        <taxon>Rhodospirillales</taxon>
        <taxon>Dongiaceae</taxon>
        <taxon>Dongia</taxon>
    </lineage>
</organism>
<sequence length="351" mass="38353">MTEPRISLSVIIANYNYAEFVGIAIESALAIDWPDVEVVVVDDGSTDNSRAVIEKFGDRVIAIFQENAGQIAARNLGFARSRGEAIILLDSDDALHPSIMREVVEVWHPGVSKVQFRMRGIDAEGRPNGSVFPQYRESTTPAEVRRWATATGSYPAPPCSGNLFSRACLEAIFPLDDCCGKAPDTCCVAAAPFLGEVVTIAKPLADYRVHGRNDGAMSTLDRSRFGWQTVSAIQRFEYSQRIARRVGLDVSDRGKHLAFAQLRTRIASFRLAREGHPILGDNTLRILLDLVRAGLTPQGASLKETVTTVAWGALVLLMPRGIAETLVHWRFSPGARPPVLRSALSAMGIVR</sequence>
<keyword evidence="2" id="KW-0808">Transferase</keyword>
<dbReference type="InterPro" id="IPR029044">
    <property type="entry name" value="Nucleotide-diphossugar_trans"/>
</dbReference>
<feature type="domain" description="Glycosyltransferase 2-like" evidence="1">
    <location>
        <begin position="9"/>
        <end position="154"/>
    </location>
</feature>
<keyword evidence="3" id="KW-1185">Reference proteome</keyword>
<dbReference type="RefSeq" id="WP_379959182.1">
    <property type="nucleotide sequence ID" value="NZ_JAUYVI010000006.1"/>
</dbReference>
<dbReference type="InterPro" id="IPR050834">
    <property type="entry name" value="Glycosyltransf_2"/>
</dbReference>
<evidence type="ECO:0000259" key="1">
    <source>
        <dbReference type="Pfam" id="PF00535"/>
    </source>
</evidence>
<gene>
    <name evidence="2" type="ORF">Q8A70_21170</name>
</gene>
<dbReference type="PANTHER" id="PTHR43685:SF11">
    <property type="entry name" value="GLYCOSYLTRANSFERASE TAGX-RELATED"/>
    <property type="match status" value="1"/>
</dbReference>
<evidence type="ECO:0000313" key="2">
    <source>
        <dbReference type="EMBL" id="MDQ7250216.1"/>
    </source>
</evidence>
<proteinExistence type="predicted"/>
<dbReference type="SUPFAM" id="SSF53448">
    <property type="entry name" value="Nucleotide-diphospho-sugar transferases"/>
    <property type="match status" value="1"/>
</dbReference>
<name>A0ABU0YR59_9PROT</name>
<keyword evidence="2" id="KW-0328">Glycosyltransferase</keyword>
<dbReference type="Gene3D" id="3.90.550.10">
    <property type="entry name" value="Spore Coat Polysaccharide Biosynthesis Protein SpsA, Chain A"/>
    <property type="match status" value="1"/>
</dbReference>
<reference evidence="3" key="1">
    <citation type="submission" date="2023-08" db="EMBL/GenBank/DDBJ databases">
        <title>Rhodospirillaceae gen. nov., a novel taxon isolated from the Yangtze River Yuezi River estuary sludge.</title>
        <authorList>
            <person name="Ruan L."/>
        </authorList>
    </citation>
    <scope>NUCLEOTIDE SEQUENCE [LARGE SCALE GENOMIC DNA]</scope>
    <source>
        <strain evidence="3">R-7</strain>
    </source>
</reference>
<comment type="caution">
    <text evidence="2">The sequence shown here is derived from an EMBL/GenBank/DDBJ whole genome shotgun (WGS) entry which is preliminary data.</text>
</comment>
<dbReference type="CDD" id="cd00761">
    <property type="entry name" value="Glyco_tranf_GTA_type"/>
    <property type="match status" value="1"/>
</dbReference>
<dbReference type="Proteomes" id="UP001230156">
    <property type="component" value="Unassembled WGS sequence"/>
</dbReference>
<dbReference type="GO" id="GO:0016757">
    <property type="term" value="F:glycosyltransferase activity"/>
    <property type="evidence" value="ECO:0007669"/>
    <property type="project" value="UniProtKB-KW"/>
</dbReference>
<dbReference type="Pfam" id="PF00535">
    <property type="entry name" value="Glycos_transf_2"/>
    <property type="match status" value="1"/>
</dbReference>
<accession>A0ABU0YR59</accession>
<dbReference type="InterPro" id="IPR001173">
    <property type="entry name" value="Glyco_trans_2-like"/>
</dbReference>
<dbReference type="PANTHER" id="PTHR43685">
    <property type="entry name" value="GLYCOSYLTRANSFERASE"/>
    <property type="match status" value="1"/>
</dbReference>
<dbReference type="EC" id="2.4.-.-" evidence="2"/>
<evidence type="ECO:0000313" key="3">
    <source>
        <dbReference type="Proteomes" id="UP001230156"/>
    </source>
</evidence>